<reference evidence="2" key="1">
    <citation type="submission" date="2019-10" db="EMBL/GenBank/DDBJ databases">
        <title>Lacipirellula parvula gen. nov., sp. nov., representing a lineage of planctomycetes widespread in freshwater anoxic habitats, and description of the family Lacipirellulaceae.</title>
        <authorList>
            <person name="Dedysh S.N."/>
            <person name="Kulichevskaya I.S."/>
            <person name="Beletsky A.V."/>
            <person name="Rakitin A.L."/>
            <person name="Mardanov A.V."/>
            <person name="Ivanova A.A."/>
            <person name="Saltykova V.X."/>
            <person name="Rijpstra W.I.C."/>
            <person name="Sinninghe Damste J.S."/>
            <person name="Ravin N.V."/>
        </authorList>
    </citation>
    <scope>NUCLEOTIDE SEQUENCE [LARGE SCALE GENOMIC DNA]</scope>
    <source>
        <strain evidence="2">PX69</strain>
    </source>
</reference>
<organism evidence="1 2">
    <name type="scientific">Lacipirellula parvula</name>
    <dbReference type="NCBI Taxonomy" id="2650471"/>
    <lineage>
        <taxon>Bacteria</taxon>
        <taxon>Pseudomonadati</taxon>
        <taxon>Planctomycetota</taxon>
        <taxon>Planctomycetia</taxon>
        <taxon>Pirellulales</taxon>
        <taxon>Lacipirellulaceae</taxon>
        <taxon>Lacipirellula</taxon>
    </lineage>
</organism>
<evidence type="ECO:0000313" key="2">
    <source>
        <dbReference type="Proteomes" id="UP000326837"/>
    </source>
</evidence>
<name>A0A5K7X765_9BACT</name>
<sequence>MADGRKLDERCENALICDVFTYGRHRERLCEQRGCSGMLHSPHHLASWRMKRRI</sequence>
<dbReference type="AlphaFoldDB" id="A0A5K7X765"/>
<dbReference type="KEGG" id="lpav:PLANPX_1827"/>
<dbReference type="Proteomes" id="UP000326837">
    <property type="component" value="Chromosome"/>
</dbReference>
<dbReference type="EMBL" id="AP021861">
    <property type="protein sequence ID" value="BBO32215.1"/>
    <property type="molecule type" value="Genomic_DNA"/>
</dbReference>
<proteinExistence type="predicted"/>
<accession>A0A5K7X765</accession>
<keyword evidence="2" id="KW-1185">Reference proteome</keyword>
<evidence type="ECO:0000313" key="1">
    <source>
        <dbReference type="EMBL" id="BBO32215.1"/>
    </source>
</evidence>
<gene>
    <name evidence="1" type="ORF">PLANPX_1827</name>
</gene>
<protein>
    <submittedName>
        <fullName evidence="1">Uncharacterized protein</fullName>
    </submittedName>
</protein>